<evidence type="ECO:0000313" key="1">
    <source>
        <dbReference type="EMBL" id="CEK62534.1"/>
    </source>
</evidence>
<accession>A0A0B6Z1T2</accession>
<sequence length="51" mass="5755">MTKILSSQMMCPGEHGFNDKSLLYDLSTARLCPGVVTLLHARLLHVRQCRL</sequence>
<reference evidence="1" key="1">
    <citation type="submission" date="2014-12" db="EMBL/GenBank/DDBJ databases">
        <title>Insight into the proteome of Arion vulgaris.</title>
        <authorList>
            <person name="Aradska J."/>
            <person name="Bulat T."/>
            <person name="Smidak R."/>
            <person name="Sarate P."/>
            <person name="Gangsoo J."/>
            <person name="Sialana F."/>
            <person name="Bilban M."/>
            <person name="Lubec G."/>
        </authorList>
    </citation>
    <scope>NUCLEOTIDE SEQUENCE</scope>
    <source>
        <tissue evidence="1">Skin</tissue>
    </source>
</reference>
<name>A0A0B6Z1T2_9EUPU</name>
<dbReference type="AlphaFoldDB" id="A0A0B6Z1T2"/>
<feature type="non-terminal residue" evidence="1">
    <location>
        <position position="51"/>
    </location>
</feature>
<gene>
    <name evidence="1" type="primary">ORF45439</name>
</gene>
<organism evidence="1">
    <name type="scientific">Arion vulgaris</name>
    <dbReference type="NCBI Taxonomy" id="1028688"/>
    <lineage>
        <taxon>Eukaryota</taxon>
        <taxon>Metazoa</taxon>
        <taxon>Spiralia</taxon>
        <taxon>Lophotrochozoa</taxon>
        <taxon>Mollusca</taxon>
        <taxon>Gastropoda</taxon>
        <taxon>Heterobranchia</taxon>
        <taxon>Euthyneura</taxon>
        <taxon>Panpulmonata</taxon>
        <taxon>Eupulmonata</taxon>
        <taxon>Stylommatophora</taxon>
        <taxon>Helicina</taxon>
        <taxon>Arionoidea</taxon>
        <taxon>Arionidae</taxon>
        <taxon>Arion</taxon>
    </lineage>
</organism>
<protein>
    <submittedName>
        <fullName evidence="1">Uncharacterized protein</fullName>
    </submittedName>
</protein>
<proteinExistence type="predicted"/>
<dbReference type="EMBL" id="HACG01015669">
    <property type="protein sequence ID" value="CEK62534.1"/>
    <property type="molecule type" value="Transcribed_RNA"/>
</dbReference>